<dbReference type="InterPro" id="IPR009241">
    <property type="entry name" value="HigB-like"/>
</dbReference>
<name>A0A9D1T2S5_9BACT</name>
<organism evidence="1 2">
    <name type="scientific">Candidatus Spyradenecus faecavium</name>
    <dbReference type="NCBI Taxonomy" id="2840947"/>
    <lineage>
        <taxon>Bacteria</taxon>
        <taxon>Pseudomonadati</taxon>
        <taxon>Lentisphaerota</taxon>
        <taxon>Lentisphaeria</taxon>
        <taxon>Lentisphaerales</taxon>
        <taxon>Lentisphaeraceae</taxon>
        <taxon>Lentisphaeraceae incertae sedis</taxon>
        <taxon>Candidatus Spyradenecus</taxon>
    </lineage>
</organism>
<proteinExistence type="predicted"/>
<dbReference type="EMBL" id="DVOR01000210">
    <property type="protein sequence ID" value="HIV09730.1"/>
    <property type="molecule type" value="Genomic_DNA"/>
</dbReference>
<comment type="caution">
    <text evidence="1">The sequence shown here is derived from an EMBL/GenBank/DDBJ whole genome shotgun (WGS) entry which is preliminary data.</text>
</comment>
<dbReference type="Proteomes" id="UP000886845">
    <property type="component" value="Unassembled WGS sequence"/>
</dbReference>
<evidence type="ECO:0000313" key="2">
    <source>
        <dbReference type="Proteomes" id="UP000886845"/>
    </source>
</evidence>
<sequence>MKKHVRQSPQARAFIAELPPSANLKLLASVQRLEREGRLPAPYAEKVEGQDGLFEIRVKDGEQIRVFYAYAKGDDVWLLSGFIKKTQKTPPAEIRKALRIRKELGL</sequence>
<gene>
    <name evidence="1" type="ORF">IAC79_06430</name>
</gene>
<evidence type="ECO:0000313" key="1">
    <source>
        <dbReference type="EMBL" id="HIV09730.1"/>
    </source>
</evidence>
<protein>
    <submittedName>
        <fullName evidence="1">Type II toxin-antitoxin system RelE/ParE family toxin</fullName>
    </submittedName>
</protein>
<reference evidence="1" key="1">
    <citation type="submission" date="2020-10" db="EMBL/GenBank/DDBJ databases">
        <authorList>
            <person name="Gilroy R."/>
        </authorList>
    </citation>
    <scope>NUCLEOTIDE SEQUENCE</scope>
    <source>
        <strain evidence="1">35461</strain>
    </source>
</reference>
<accession>A0A9D1T2S5</accession>
<dbReference type="AlphaFoldDB" id="A0A9D1T2S5"/>
<reference evidence="1" key="2">
    <citation type="journal article" date="2021" name="PeerJ">
        <title>Extensive microbial diversity within the chicken gut microbiome revealed by metagenomics and culture.</title>
        <authorList>
            <person name="Gilroy R."/>
            <person name="Ravi A."/>
            <person name="Getino M."/>
            <person name="Pursley I."/>
            <person name="Horton D.L."/>
            <person name="Alikhan N.F."/>
            <person name="Baker D."/>
            <person name="Gharbi K."/>
            <person name="Hall N."/>
            <person name="Watson M."/>
            <person name="Adriaenssens E.M."/>
            <person name="Foster-Nyarko E."/>
            <person name="Jarju S."/>
            <person name="Secka A."/>
            <person name="Antonio M."/>
            <person name="Oren A."/>
            <person name="Chaudhuri R.R."/>
            <person name="La Ragione R."/>
            <person name="Hildebrand F."/>
            <person name="Pallen M.J."/>
        </authorList>
    </citation>
    <scope>NUCLEOTIDE SEQUENCE</scope>
    <source>
        <strain evidence="1">35461</strain>
    </source>
</reference>
<dbReference type="Pfam" id="PF05973">
    <property type="entry name" value="Gp49"/>
    <property type="match status" value="1"/>
</dbReference>